<evidence type="ECO:0000313" key="1">
    <source>
        <dbReference type="EMBL" id="XDQ82286.1"/>
    </source>
</evidence>
<protein>
    <recommendedName>
        <fullName evidence="2">XRE family transcriptional regulator</fullName>
    </recommendedName>
</protein>
<evidence type="ECO:0008006" key="2">
    <source>
        <dbReference type="Google" id="ProtNLM"/>
    </source>
</evidence>
<sequence>MSDAAPEARALAELRAALTESGAGHDATARAMDVTSHTITGWKLSRPVADRYDLAIDFAWQGISPTDRPMTARTHHAWSLTEDGTRFPRLRSFVSTVLRPFAPATAAEALADLRSCQAASDPA</sequence>
<proteinExistence type="predicted"/>
<gene>
    <name evidence="1" type="ORF">AB2U05_29310</name>
</gene>
<accession>A0AB39TT49</accession>
<dbReference type="EMBL" id="CP163445">
    <property type="protein sequence ID" value="XDQ82286.1"/>
    <property type="molecule type" value="Genomic_DNA"/>
</dbReference>
<organism evidence="1">
    <name type="scientific">Streptomyces sp. Y1</name>
    <dbReference type="NCBI Taxonomy" id="3238634"/>
    <lineage>
        <taxon>Bacteria</taxon>
        <taxon>Bacillati</taxon>
        <taxon>Actinomycetota</taxon>
        <taxon>Actinomycetes</taxon>
        <taxon>Kitasatosporales</taxon>
        <taxon>Streptomycetaceae</taxon>
        <taxon>Streptomyces</taxon>
    </lineage>
</organism>
<reference evidence="1" key="1">
    <citation type="submission" date="2024-07" db="EMBL/GenBank/DDBJ databases">
        <authorList>
            <person name="Yu S.T."/>
        </authorList>
    </citation>
    <scope>NUCLEOTIDE SEQUENCE</scope>
    <source>
        <strain evidence="1">Y1</strain>
    </source>
</reference>
<dbReference type="AlphaFoldDB" id="A0AB39TT49"/>
<name>A0AB39TT49_9ACTN</name>
<dbReference type="RefSeq" id="WP_369184700.1">
    <property type="nucleotide sequence ID" value="NZ_CP163445.1"/>
</dbReference>